<dbReference type="PANTHER" id="PTHR30576">
    <property type="entry name" value="COLANIC BIOSYNTHESIS UDP-GLUCOSE LIPID CARRIER TRANSFERASE"/>
    <property type="match status" value="1"/>
</dbReference>
<comment type="similarity">
    <text evidence="1">Belongs to the bacterial sugar transferase family.</text>
</comment>
<proteinExistence type="inferred from homology"/>
<protein>
    <submittedName>
        <fullName evidence="4">Bacterial sugar transferase, putative</fullName>
    </submittedName>
</protein>
<dbReference type="HOGENOM" id="CLU_024920_1_0_3"/>
<feature type="transmembrane region" description="Helical" evidence="2">
    <location>
        <begin position="45"/>
        <end position="66"/>
    </location>
</feature>
<dbReference type="Proteomes" id="UP000003835">
    <property type="component" value="Unassembled WGS sequence"/>
</dbReference>
<dbReference type="EMBL" id="DS989875">
    <property type="protein sequence ID" value="EDX71241.1"/>
    <property type="molecule type" value="Genomic_DNA"/>
</dbReference>
<dbReference type="eggNOG" id="COG2148">
    <property type="taxonomic scope" value="Bacteria"/>
</dbReference>
<dbReference type="STRING" id="118168.MC7420_2802"/>
<dbReference type="RefSeq" id="WP_006105966.1">
    <property type="nucleotide sequence ID" value="NZ_DS989875.1"/>
</dbReference>
<dbReference type="OrthoDB" id="570875at2"/>
<evidence type="ECO:0000313" key="4">
    <source>
        <dbReference type="EMBL" id="EDX71241.1"/>
    </source>
</evidence>
<feature type="domain" description="Bacterial sugar transferase" evidence="3">
    <location>
        <begin position="40"/>
        <end position="226"/>
    </location>
</feature>
<evidence type="ECO:0000313" key="5">
    <source>
        <dbReference type="Proteomes" id="UP000003835"/>
    </source>
</evidence>
<evidence type="ECO:0000256" key="1">
    <source>
        <dbReference type="ARBA" id="ARBA00006464"/>
    </source>
</evidence>
<gene>
    <name evidence="4" type="ORF">MC7420_2802</name>
</gene>
<name>B4W3I7_9CYAN</name>
<dbReference type="PANTHER" id="PTHR30576:SF10">
    <property type="entry name" value="SLL5057 PROTEIN"/>
    <property type="match status" value="1"/>
</dbReference>
<dbReference type="GO" id="GO:0016780">
    <property type="term" value="F:phosphotransferase activity, for other substituted phosphate groups"/>
    <property type="evidence" value="ECO:0007669"/>
    <property type="project" value="TreeGrafter"/>
</dbReference>
<evidence type="ECO:0000259" key="3">
    <source>
        <dbReference type="Pfam" id="PF02397"/>
    </source>
</evidence>
<keyword evidence="2" id="KW-0812">Transmembrane</keyword>
<dbReference type="InterPro" id="IPR003362">
    <property type="entry name" value="Bact_transf"/>
</dbReference>
<reference evidence="4 5" key="1">
    <citation type="submission" date="2008-07" db="EMBL/GenBank/DDBJ databases">
        <authorList>
            <person name="Tandeau de Marsac N."/>
            <person name="Ferriera S."/>
            <person name="Johnson J."/>
            <person name="Kravitz S."/>
            <person name="Beeson K."/>
            <person name="Sutton G."/>
            <person name="Rogers Y.-H."/>
            <person name="Friedman R."/>
            <person name="Frazier M."/>
            <person name="Venter J.C."/>
        </authorList>
    </citation>
    <scope>NUCLEOTIDE SEQUENCE [LARGE SCALE GENOMIC DNA]</scope>
    <source>
        <strain evidence="4 5">PCC 7420</strain>
    </source>
</reference>
<sequence length="232" mass="26680">MTAFTLNPNRCDEDYIHQPSLFNNQTLIFSLHPSTYSISKRCIDIIGSLIGLLILGILFLPIAIAIKLDSPGNIFYSQTRHGLYGKPFKIWKFRSMIPQADALKSQVPNQVQGHLFKNDNDPRITRVGHFLRRTSLDEFPQFWNVLIGDMSLVGTRPPTHDEVIHYNPHHWQRLNVKPGITGEWQVKGRSQVQDFEAVVALDLNYQKQWHPGYDLMIIWKTISVVFTRLGAC</sequence>
<accession>B4W3I7</accession>
<dbReference type="Pfam" id="PF02397">
    <property type="entry name" value="Bac_transf"/>
    <property type="match status" value="1"/>
</dbReference>
<keyword evidence="2" id="KW-0472">Membrane</keyword>
<organism evidence="4 5">
    <name type="scientific">Coleofasciculus chthonoplastes PCC 7420</name>
    <dbReference type="NCBI Taxonomy" id="118168"/>
    <lineage>
        <taxon>Bacteria</taxon>
        <taxon>Bacillati</taxon>
        <taxon>Cyanobacteriota</taxon>
        <taxon>Cyanophyceae</taxon>
        <taxon>Coleofasciculales</taxon>
        <taxon>Coleofasciculaceae</taxon>
        <taxon>Coleofasciculus</taxon>
    </lineage>
</organism>
<keyword evidence="4" id="KW-0808">Transferase</keyword>
<keyword evidence="2" id="KW-1133">Transmembrane helix</keyword>
<keyword evidence="5" id="KW-1185">Reference proteome</keyword>
<evidence type="ECO:0000256" key="2">
    <source>
        <dbReference type="SAM" id="Phobius"/>
    </source>
</evidence>
<dbReference type="AlphaFoldDB" id="B4W3I7"/>